<evidence type="ECO:0000256" key="3">
    <source>
        <dbReference type="ARBA" id="ARBA00022448"/>
    </source>
</evidence>
<evidence type="ECO:0000256" key="4">
    <source>
        <dbReference type="ARBA" id="ARBA00022692"/>
    </source>
</evidence>
<keyword evidence="6 8" id="KW-1133">Transmembrane helix</keyword>
<dbReference type="PIRSF" id="PIRSF017529">
    <property type="entry name" value="Aquaporin_11/12"/>
    <property type="match status" value="1"/>
</dbReference>
<protein>
    <recommendedName>
        <fullName evidence="8">Aquaporin</fullName>
    </recommendedName>
</protein>
<organism evidence="9 10">
    <name type="scientific">Laodelphax striatellus</name>
    <name type="common">Small brown planthopper</name>
    <name type="synonym">Delphax striatella</name>
    <dbReference type="NCBI Taxonomy" id="195883"/>
    <lineage>
        <taxon>Eukaryota</taxon>
        <taxon>Metazoa</taxon>
        <taxon>Ecdysozoa</taxon>
        <taxon>Arthropoda</taxon>
        <taxon>Hexapoda</taxon>
        <taxon>Insecta</taxon>
        <taxon>Pterygota</taxon>
        <taxon>Neoptera</taxon>
        <taxon>Paraneoptera</taxon>
        <taxon>Hemiptera</taxon>
        <taxon>Auchenorrhyncha</taxon>
        <taxon>Fulgoroidea</taxon>
        <taxon>Delphacidae</taxon>
        <taxon>Criomorphinae</taxon>
        <taxon>Laodelphax</taxon>
    </lineage>
</organism>
<dbReference type="FunFam" id="1.20.1080.10:FF:000018">
    <property type="entry name" value="Aquaporin"/>
    <property type="match status" value="1"/>
</dbReference>
<keyword evidence="4 8" id="KW-0812">Transmembrane</keyword>
<dbReference type="STRING" id="195883.A0A482XPA0"/>
<dbReference type="GO" id="GO:0015267">
    <property type="term" value="F:channel activity"/>
    <property type="evidence" value="ECO:0007669"/>
    <property type="project" value="TreeGrafter"/>
</dbReference>
<feature type="transmembrane region" description="Helical" evidence="8">
    <location>
        <begin position="229"/>
        <end position="247"/>
    </location>
</feature>
<evidence type="ECO:0000313" key="10">
    <source>
        <dbReference type="Proteomes" id="UP000291343"/>
    </source>
</evidence>
<keyword evidence="3" id="KW-0813">Transport</keyword>
<comment type="caution">
    <text evidence="9">The sequence shown here is derived from an EMBL/GenBank/DDBJ whole genome shotgun (WGS) entry which is preliminary data.</text>
</comment>
<keyword evidence="5" id="KW-0677">Repeat</keyword>
<gene>
    <name evidence="9" type="ORF">LSTR_LSTR004928</name>
</gene>
<dbReference type="GO" id="GO:0005737">
    <property type="term" value="C:cytoplasm"/>
    <property type="evidence" value="ECO:0007669"/>
    <property type="project" value="TreeGrafter"/>
</dbReference>
<feature type="transmembrane region" description="Helical" evidence="8">
    <location>
        <begin position="42"/>
        <end position="62"/>
    </location>
</feature>
<feature type="transmembrane region" description="Helical" evidence="8">
    <location>
        <begin position="68"/>
        <end position="84"/>
    </location>
</feature>
<dbReference type="InterPro" id="IPR051883">
    <property type="entry name" value="AQP11/12_channel"/>
</dbReference>
<dbReference type="PANTHER" id="PTHR21191:SF16">
    <property type="entry name" value="AQUAPORIN"/>
    <property type="match status" value="1"/>
</dbReference>
<dbReference type="GO" id="GO:0016020">
    <property type="term" value="C:membrane"/>
    <property type="evidence" value="ECO:0007669"/>
    <property type="project" value="UniProtKB-SubCell"/>
</dbReference>
<dbReference type="SMR" id="A0A482XPA0"/>
<dbReference type="OrthoDB" id="1580043at2759"/>
<feature type="transmembrane region" description="Helical" evidence="8">
    <location>
        <begin position="154"/>
        <end position="174"/>
    </location>
</feature>
<name>A0A482XPA0_LAOST</name>
<dbReference type="EMBL" id="QKKF02004629">
    <property type="protein sequence ID" value="RZF47219.1"/>
    <property type="molecule type" value="Genomic_DNA"/>
</dbReference>
<feature type="transmembrane region" description="Helical" evidence="8">
    <location>
        <begin position="6"/>
        <end position="30"/>
    </location>
</feature>
<dbReference type="FunCoup" id="A0A482XPA0">
    <property type="interactions" value="126"/>
</dbReference>
<evidence type="ECO:0000256" key="5">
    <source>
        <dbReference type="ARBA" id="ARBA00022737"/>
    </source>
</evidence>
<proteinExistence type="inferred from homology"/>
<dbReference type="PANTHER" id="PTHR21191">
    <property type="entry name" value="AQUAPORIN"/>
    <property type="match status" value="1"/>
</dbReference>
<evidence type="ECO:0000256" key="2">
    <source>
        <dbReference type="ARBA" id="ARBA00005900"/>
    </source>
</evidence>
<dbReference type="InterPro" id="IPR016697">
    <property type="entry name" value="Aquaporin_11/12"/>
</dbReference>
<dbReference type="InterPro" id="IPR023271">
    <property type="entry name" value="Aquaporin-like"/>
</dbReference>
<comment type="similarity">
    <text evidence="2">Belongs to the MIP/aquaporin (TC 1.A.8) family. AQP11/AQP12 subfamily.</text>
</comment>
<keyword evidence="10" id="KW-1185">Reference proteome</keyword>
<evidence type="ECO:0000313" key="9">
    <source>
        <dbReference type="EMBL" id="RZF47219.1"/>
    </source>
</evidence>
<feature type="transmembrane region" description="Helical" evidence="8">
    <location>
        <begin position="186"/>
        <end position="209"/>
    </location>
</feature>
<dbReference type="AlphaFoldDB" id="A0A482XPA0"/>
<sequence>MGASVFGLFVCTSYIGLSCMLAFWLCKVLGKFLPGPSLPKAMIQEAIAAAELCACCFELIIVADNYGIWAYAVYLFVLTIWWSLSWEDATACPYTHLEEVVEGKLDVRHAGLKIWAELSGGLVVYKYVMTLWSLEIASVHKSRAYEECTADLQVNFILGALIEALATCLCRLFSRLIGEWNPRFGVALDSFIGTSLVVAAFNYSGGYFNPVLATALKYGCQGNTNAEHIIVYWVGACSGAILSVFLYQQSIFQAIARKVKSD</sequence>
<dbReference type="Gene3D" id="1.20.1080.10">
    <property type="entry name" value="Glycerol uptake facilitator protein"/>
    <property type="match status" value="1"/>
</dbReference>
<evidence type="ECO:0000256" key="8">
    <source>
        <dbReference type="PIRNR" id="PIRNR017529"/>
    </source>
</evidence>
<evidence type="ECO:0000256" key="7">
    <source>
        <dbReference type="ARBA" id="ARBA00023136"/>
    </source>
</evidence>
<accession>A0A482XPA0</accession>
<dbReference type="InParanoid" id="A0A482XPA0"/>
<dbReference type="SUPFAM" id="SSF81338">
    <property type="entry name" value="Aquaporin-like"/>
    <property type="match status" value="1"/>
</dbReference>
<keyword evidence="7 8" id="KW-0472">Membrane</keyword>
<evidence type="ECO:0000256" key="6">
    <source>
        <dbReference type="ARBA" id="ARBA00022989"/>
    </source>
</evidence>
<dbReference type="Proteomes" id="UP000291343">
    <property type="component" value="Unassembled WGS sequence"/>
</dbReference>
<evidence type="ECO:0000256" key="1">
    <source>
        <dbReference type="ARBA" id="ARBA00004141"/>
    </source>
</evidence>
<reference evidence="9 10" key="1">
    <citation type="journal article" date="2017" name="Gigascience">
        <title>Genome sequence of the small brown planthopper, Laodelphax striatellus.</title>
        <authorList>
            <person name="Zhu J."/>
            <person name="Jiang F."/>
            <person name="Wang X."/>
            <person name="Yang P."/>
            <person name="Bao Y."/>
            <person name="Zhao W."/>
            <person name="Wang W."/>
            <person name="Lu H."/>
            <person name="Wang Q."/>
            <person name="Cui N."/>
            <person name="Li J."/>
            <person name="Chen X."/>
            <person name="Luo L."/>
            <person name="Yu J."/>
            <person name="Kang L."/>
            <person name="Cui F."/>
        </authorList>
    </citation>
    <scope>NUCLEOTIDE SEQUENCE [LARGE SCALE GENOMIC DNA]</scope>
    <source>
        <strain evidence="9">Lst14</strain>
    </source>
</reference>
<comment type="subcellular location">
    <subcellularLocation>
        <location evidence="1">Membrane</location>
        <topology evidence="1">Multi-pass membrane protein</topology>
    </subcellularLocation>
</comment>